<organism evidence="7 8">
    <name type="scientific">candidate division CSSED10-310 bacterium</name>
    <dbReference type="NCBI Taxonomy" id="2855610"/>
    <lineage>
        <taxon>Bacteria</taxon>
        <taxon>Bacteria division CSSED10-310</taxon>
    </lineage>
</organism>
<dbReference type="PANTHER" id="PTHR43409:SF7">
    <property type="entry name" value="BLL1977 PROTEIN"/>
    <property type="match status" value="1"/>
</dbReference>
<evidence type="ECO:0000313" key="8">
    <source>
        <dbReference type="Proteomes" id="UP001594351"/>
    </source>
</evidence>
<evidence type="ECO:0000256" key="3">
    <source>
        <dbReference type="ARBA" id="ARBA00022723"/>
    </source>
</evidence>
<dbReference type="InterPro" id="IPR036724">
    <property type="entry name" value="Cobalamin-bd_sf"/>
</dbReference>
<accession>A0ABV6Z5B9</accession>
<evidence type="ECO:0000256" key="1">
    <source>
        <dbReference type="ARBA" id="ARBA00001966"/>
    </source>
</evidence>
<dbReference type="InterPro" id="IPR006158">
    <property type="entry name" value="Cobalamin-bd"/>
</dbReference>
<gene>
    <name evidence="7" type="ORF">ACFL27_25970</name>
</gene>
<dbReference type="PANTHER" id="PTHR43409">
    <property type="entry name" value="ANAEROBIC MAGNESIUM-PROTOPORPHYRIN IX MONOMETHYL ESTER CYCLASE-RELATED"/>
    <property type="match status" value="1"/>
</dbReference>
<dbReference type="Pfam" id="PF02310">
    <property type="entry name" value="B12-binding"/>
    <property type="match status" value="1"/>
</dbReference>
<proteinExistence type="predicted"/>
<name>A0ABV6Z5B9_UNCC1</name>
<dbReference type="InterPro" id="IPR051198">
    <property type="entry name" value="BchE-like"/>
</dbReference>
<dbReference type="Gene3D" id="3.40.50.280">
    <property type="entry name" value="Cobalamin-binding domain"/>
    <property type="match status" value="1"/>
</dbReference>
<feature type="non-terminal residue" evidence="7">
    <location>
        <position position="175"/>
    </location>
</feature>
<sequence>MSQGKIVFIETPVTLKQRYGEMASAAHLVPPLGLMSLAAVCREAGYKTEIIDATALGLTTEQVVVEIQKMRPRYIGLTAATVSFYNTIRLAHLLKTNRPELIIIMGGVHVTALPIETLQENPDIDYVVVGEGEETLLHLLAVLEQKKELTAVAGIAYRNGQEIRVINQRDPKREK</sequence>
<keyword evidence="3" id="KW-0479">Metal-binding</keyword>
<evidence type="ECO:0000259" key="6">
    <source>
        <dbReference type="PROSITE" id="PS51332"/>
    </source>
</evidence>
<keyword evidence="8" id="KW-1185">Reference proteome</keyword>
<dbReference type="EMBL" id="JBHPBY010000561">
    <property type="protein sequence ID" value="MFC1853645.1"/>
    <property type="molecule type" value="Genomic_DNA"/>
</dbReference>
<evidence type="ECO:0000256" key="4">
    <source>
        <dbReference type="ARBA" id="ARBA00023004"/>
    </source>
</evidence>
<dbReference type="SUPFAM" id="SSF52242">
    <property type="entry name" value="Cobalamin (vitamin B12)-binding domain"/>
    <property type="match status" value="1"/>
</dbReference>
<reference evidence="7 8" key="1">
    <citation type="submission" date="2024-09" db="EMBL/GenBank/DDBJ databases">
        <title>Laminarin stimulates single cell rates of sulfate reduction while oxygen inhibits transcriptomic activity in coastal marine sediment.</title>
        <authorList>
            <person name="Lindsay M."/>
            <person name="Orcutt B."/>
            <person name="Emerson D."/>
            <person name="Stepanauskas R."/>
            <person name="D'Angelo T."/>
        </authorList>
    </citation>
    <scope>NUCLEOTIDE SEQUENCE [LARGE SCALE GENOMIC DNA]</scope>
    <source>
        <strain evidence="7">SAG AM-311-K15</strain>
    </source>
</reference>
<evidence type="ECO:0000313" key="7">
    <source>
        <dbReference type="EMBL" id="MFC1853645.1"/>
    </source>
</evidence>
<dbReference type="PROSITE" id="PS51332">
    <property type="entry name" value="B12_BINDING"/>
    <property type="match status" value="1"/>
</dbReference>
<evidence type="ECO:0000256" key="2">
    <source>
        <dbReference type="ARBA" id="ARBA00022691"/>
    </source>
</evidence>
<evidence type="ECO:0000256" key="5">
    <source>
        <dbReference type="ARBA" id="ARBA00023014"/>
    </source>
</evidence>
<protein>
    <submittedName>
        <fullName evidence="7">B12-binding domain-containing radical SAM protein</fullName>
    </submittedName>
</protein>
<keyword evidence="4" id="KW-0408">Iron</keyword>
<dbReference type="Proteomes" id="UP001594351">
    <property type="component" value="Unassembled WGS sequence"/>
</dbReference>
<keyword evidence="2" id="KW-0949">S-adenosyl-L-methionine</keyword>
<comment type="caution">
    <text evidence="7">The sequence shown here is derived from an EMBL/GenBank/DDBJ whole genome shotgun (WGS) entry which is preliminary data.</text>
</comment>
<comment type="cofactor">
    <cofactor evidence="1">
        <name>[4Fe-4S] cluster</name>
        <dbReference type="ChEBI" id="CHEBI:49883"/>
    </cofactor>
</comment>
<dbReference type="CDD" id="cd02068">
    <property type="entry name" value="radical_SAM_B12_BD"/>
    <property type="match status" value="1"/>
</dbReference>
<keyword evidence="5" id="KW-0411">Iron-sulfur</keyword>
<feature type="domain" description="B12-binding" evidence="6">
    <location>
        <begin position="14"/>
        <end position="150"/>
    </location>
</feature>